<keyword evidence="1" id="KW-1133">Transmembrane helix</keyword>
<dbReference type="RefSeq" id="WP_095396760.1">
    <property type="nucleotide sequence ID" value="NZ_CP183326.1"/>
</dbReference>
<evidence type="ECO:0000256" key="1">
    <source>
        <dbReference type="SAM" id="Phobius"/>
    </source>
</evidence>
<accession>A0A4R1AXA5</accession>
<feature type="transmembrane region" description="Helical" evidence="1">
    <location>
        <begin position="24"/>
        <end position="45"/>
    </location>
</feature>
<keyword evidence="1" id="KW-0472">Membrane</keyword>
<evidence type="ECO:0000313" key="2">
    <source>
        <dbReference type="EMBL" id="TCJ02575.1"/>
    </source>
</evidence>
<name>A0A4R1AXA5_9BACI</name>
<dbReference type="Proteomes" id="UP000293846">
    <property type="component" value="Unassembled WGS sequence"/>
</dbReference>
<evidence type="ECO:0000313" key="3">
    <source>
        <dbReference type="Proteomes" id="UP000293846"/>
    </source>
</evidence>
<reference evidence="2 3" key="1">
    <citation type="submission" date="2019-03" db="EMBL/GenBank/DDBJ databases">
        <authorList>
            <person name="Jensen L."/>
            <person name="Storgaard J."/>
            <person name="Sulaj E."/>
            <person name="Schramm A."/>
            <person name="Marshall I.P.G."/>
        </authorList>
    </citation>
    <scope>NUCLEOTIDE SEQUENCE [LARGE SCALE GENOMIC DNA]</scope>
    <source>
        <strain evidence="2 3">2017H2G3</strain>
    </source>
</reference>
<dbReference type="EMBL" id="SJTH01000030">
    <property type="protein sequence ID" value="TCJ02575.1"/>
    <property type="molecule type" value="Genomic_DNA"/>
</dbReference>
<protein>
    <submittedName>
        <fullName evidence="2">Cytochrome c oxidase subunit 2A</fullName>
    </submittedName>
</protein>
<sequence>METKVNKTKTEVVSTEEETHKGTIISVSVVGLVILITYLVLYGLFMARY</sequence>
<keyword evidence="1" id="KW-0812">Transmembrane</keyword>
<comment type="caution">
    <text evidence="2">The sequence shown here is derived from an EMBL/GenBank/DDBJ whole genome shotgun (WGS) entry which is preliminary data.</text>
</comment>
<dbReference type="STRING" id="1742358.GCA_001439605_00597"/>
<gene>
    <name evidence="2" type="ORF">E0Y62_18585</name>
</gene>
<proteinExistence type="predicted"/>
<organism evidence="2 3">
    <name type="scientific">Cytobacillus praedii</name>
    <dbReference type="NCBI Taxonomy" id="1742358"/>
    <lineage>
        <taxon>Bacteria</taxon>
        <taxon>Bacillati</taxon>
        <taxon>Bacillota</taxon>
        <taxon>Bacilli</taxon>
        <taxon>Bacillales</taxon>
        <taxon>Bacillaceae</taxon>
        <taxon>Cytobacillus</taxon>
    </lineage>
</organism>
<keyword evidence="3" id="KW-1185">Reference proteome</keyword>
<dbReference type="AlphaFoldDB" id="A0A4R1AXA5"/>